<keyword evidence="2 4" id="KW-0808">Transferase</keyword>
<dbReference type="PANTHER" id="PTHR43285:SF4">
    <property type="entry name" value="TRANSFERASE"/>
    <property type="match status" value="1"/>
</dbReference>
<evidence type="ECO:0000313" key="4">
    <source>
        <dbReference type="EMBL" id="MCL1144308.1"/>
    </source>
</evidence>
<organism evidence="4 5">
    <name type="scientific">Shewanella gaetbuli</name>
    <dbReference type="NCBI Taxonomy" id="220752"/>
    <lineage>
        <taxon>Bacteria</taxon>
        <taxon>Pseudomonadati</taxon>
        <taxon>Pseudomonadota</taxon>
        <taxon>Gammaproteobacteria</taxon>
        <taxon>Alteromonadales</taxon>
        <taxon>Shewanellaceae</taxon>
        <taxon>Shewanella</taxon>
    </lineage>
</organism>
<dbReference type="Gene3D" id="1.20.970.10">
    <property type="entry name" value="Transferase, Pyrimidine Nucleoside Phosphorylase, Chain C"/>
    <property type="match status" value="1"/>
</dbReference>
<proteinExistence type="predicted"/>
<dbReference type="GO" id="GO:0004048">
    <property type="term" value="F:anthranilate phosphoribosyltransferase activity"/>
    <property type="evidence" value="ECO:0007669"/>
    <property type="project" value="InterPro"/>
</dbReference>
<dbReference type="EMBL" id="JAKIKP010000018">
    <property type="protein sequence ID" value="MCL1144308.1"/>
    <property type="molecule type" value="Genomic_DNA"/>
</dbReference>
<reference evidence="4" key="1">
    <citation type="submission" date="2022-01" db="EMBL/GenBank/DDBJ databases">
        <title>Whole genome-based taxonomy of the Shewanellaceae.</title>
        <authorList>
            <person name="Martin-Rodriguez A.J."/>
        </authorList>
    </citation>
    <scope>NUCLEOTIDE SEQUENCE</scope>
    <source>
        <strain evidence="4">DSM 16422</strain>
    </source>
</reference>
<name>A0A9X1ZM44_9GAMM</name>
<evidence type="ECO:0000313" key="5">
    <source>
        <dbReference type="Proteomes" id="UP001139333"/>
    </source>
</evidence>
<evidence type="ECO:0000256" key="2">
    <source>
        <dbReference type="ARBA" id="ARBA00022679"/>
    </source>
</evidence>
<evidence type="ECO:0000259" key="3">
    <source>
        <dbReference type="Pfam" id="PF02885"/>
    </source>
</evidence>
<dbReference type="SUPFAM" id="SSF52418">
    <property type="entry name" value="Nucleoside phosphorylase/phosphoribosyltransferase catalytic domain"/>
    <property type="match status" value="1"/>
</dbReference>
<dbReference type="AlphaFoldDB" id="A0A9X1ZM44"/>
<evidence type="ECO:0000256" key="1">
    <source>
        <dbReference type="ARBA" id="ARBA00022676"/>
    </source>
</evidence>
<dbReference type="SUPFAM" id="SSF47648">
    <property type="entry name" value="Nucleoside phosphorylase/phosphoribosyltransferase N-terminal domain"/>
    <property type="match status" value="1"/>
</dbReference>
<dbReference type="Pfam" id="PF02885">
    <property type="entry name" value="Glycos_trans_3N"/>
    <property type="match status" value="1"/>
</dbReference>
<accession>A0A9X1ZM44</accession>
<keyword evidence="1" id="KW-0328">Glycosyltransferase</keyword>
<dbReference type="PANTHER" id="PTHR43285">
    <property type="entry name" value="ANTHRANILATE PHOSPHORIBOSYLTRANSFERASE"/>
    <property type="match status" value="1"/>
</dbReference>
<dbReference type="InterPro" id="IPR036320">
    <property type="entry name" value="Glycosyl_Trfase_fam3_N_dom_sf"/>
</dbReference>
<sequence length="401" mass="43943">MPKIGELTLTSVDEFDFRLLIKALGKGEKGSRSLTFAEASLLIQGFAQGKVTQVQMASAMMLMRVRGETVDEVAGVVAGLKQSVSAQWASLTVDIDWPVFAGKREQLPWLLLVAKLLANNGIKILLHGDSLALPHRRHVESCIGALNITRCFNAEDAQQALDDANIVYVHAGDMLNVLDECRLLHQELGLRSIIQTASRCVNPANAPISLRSYFHPGLDNIHQQVAEKLFRHQHQHLQHQQGIVGIFKGLQGETEINPRVTTTVKFVKSAAESLSCGDFSLDTSLEAFSGAKVGQADLSADVLALLWSEIEPDKSTQLLQLMSAPMIAQAVKSIESTLALILRLERELLAKQPLTDIAEASQQVWANRLNPQAIFQQLQSLSHAEFINISHSGNKEQICAV</sequence>
<dbReference type="Gene3D" id="3.40.1030.10">
    <property type="entry name" value="Nucleoside phosphorylase/phosphoribosyltransferase catalytic domain"/>
    <property type="match status" value="1"/>
</dbReference>
<protein>
    <submittedName>
        <fullName evidence="4">Glycosyl transferase</fullName>
    </submittedName>
</protein>
<dbReference type="GO" id="GO:0005829">
    <property type="term" value="C:cytosol"/>
    <property type="evidence" value="ECO:0007669"/>
    <property type="project" value="TreeGrafter"/>
</dbReference>
<dbReference type="InterPro" id="IPR035902">
    <property type="entry name" value="Nuc_phospho_transferase"/>
</dbReference>
<comment type="caution">
    <text evidence="4">The sequence shown here is derived from an EMBL/GenBank/DDBJ whole genome shotgun (WGS) entry which is preliminary data.</text>
</comment>
<dbReference type="Proteomes" id="UP001139333">
    <property type="component" value="Unassembled WGS sequence"/>
</dbReference>
<gene>
    <name evidence="4" type="ORF">L2672_16655</name>
</gene>
<feature type="domain" description="Glycosyl transferase family 3 N-terminal" evidence="3">
    <location>
        <begin position="20"/>
        <end position="82"/>
    </location>
</feature>
<dbReference type="InterPro" id="IPR005940">
    <property type="entry name" value="Anthranilate_Pribosyl_Tfrase"/>
</dbReference>
<dbReference type="GO" id="GO:0000162">
    <property type="term" value="P:L-tryptophan biosynthetic process"/>
    <property type="evidence" value="ECO:0007669"/>
    <property type="project" value="InterPro"/>
</dbReference>
<keyword evidence="5" id="KW-1185">Reference proteome</keyword>
<dbReference type="InterPro" id="IPR017459">
    <property type="entry name" value="Glycosyl_Trfase_fam3_N_dom"/>
</dbReference>
<dbReference type="RefSeq" id="WP_248996977.1">
    <property type="nucleotide sequence ID" value="NZ_JAKIKP010000018.1"/>
</dbReference>